<protein>
    <submittedName>
        <fullName evidence="6">Phage/plasmid primase, P4 family</fullName>
    </submittedName>
</protein>
<comment type="caution">
    <text evidence="6">The sequence shown here is derived from an EMBL/GenBank/DDBJ whole genome shotgun (WGS) entry which is preliminary data.</text>
</comment>
<dbReference type="PANTHER" id="PTHR35372:SF2">
    <property type="entry name" value="SF3 HELICASE DOMAIN-CONTAINING PROTEIN"/>
    <property type="match status" value="1"/>
</dbReference>
<evidence type="ECO:0000256" key="4">
    <source>
        <dbReference type="SAM" id="MobiDB-lite"/>
    </source>
</evidence>
<accession>A0ABQ5P6L3</accession>
<dbReference type="PROSITE" id="PS51206">
    <property type="entry name" value="SF3_HELICASE_1"/>
    <property type="match status" value="1"/>
</dbReference>
<feature type="compositionally biased region" description="Low complexity" evidence="4">
    <location>
        <begin position="21"/>
        <end position="30"/>
    </location>
</feature>
<dbReference type="PANTHER" id="PTHR35372">
    <property type="entry name" value="ATP BINDING PROTEIN-RELATED"/>
    <property type="match status" value="1"/>
</dbReference>
<organism evidence="6 7">
    <name type="scientific">Streptomyces yaizuensis</name>
    <dbReference type="NCBI Taxonomy" id="2989713"/>
    <lineage>
        <taxon>Bacteria</taxon>
        <taxon>Bacillati</taxon>
        <taxon>Actinomycetota</taxon>
        <taxon>Actinomycetes</taxon>
        <taxon>Kitasatosporales</taxon>
        <taxon>Streptomycetaceae</taxon>
        <taxon>Streptomyces</taxon>
    </lineage>
</organism>
<dbReference type="Proteomes" id="UP001291653">
    <property type="component" value="Unassembled WGS sequence"/>
</dbReference>
<name>A0ABQ5P6L3_9ACTN</name>
<reference evidence="6 7" key="1">
    <citation type="submission" date="2022-10" db="EMBL/GenBank/DDBJ databases">
        <title>Draft genome sequence of Streptomyces sp. YSPA8.</title>
        <authorList>
            <person name="Moriuchi R."/>
            <person name="Dohra H."/>
            <person name="Yamamura H."/>
            <person name="Kodani S."/>
        </authorList>
    </citation>
    <scope>NUCLEOTIDE SEQUENCE [LARGE SCALE GENOMIC DNA]</scope>
    <source>
        <strain evidence="6 7">YSPA8</strain>
    </source>
</reference>
<evidence type="ECO:0000256" key="1">
    <source>
        <dbReference type="ARBA" id="ARBA00022741"/>
    </source>
</evidence>
<evidence type="ECO:0000256" key="2">
    <source>
        <dbReference type="ARBA" id="ARBA00022801"/>
    </source>
</evidence>
<evidence type="ECO:0000259" key="5">
    <source>
        <dbReference type="PROSITE" id="PS51206"/>
    </source>
</evidence>
<dbReference type="Gene3D" id="3.40.50.300">
    <property type="entry name" value="P-loop containing nucleotide triphosphate hydrolases"/>
    <property type="match status" value="1"/>
</dbReference>
<gene>
    <name evidence="6" type="ORF">SYYSPA8_28025</name>
</gene>
<dbReference type="InterPro" id="IPR045455">
    <property type="entry name" value="NrS-1_pol-like_helicase"/>
</dbReference>
<feature type="region of interest" description="Disordered" evidence="4">
    <location>
        <begin position="1"/>
        <end position="41"/>
    </location>
</feature>
<dbReference type="InterPro" id="IPR014818">
    <property type="entry name" value="Phage/plasmid_primase_P4_C"/>
</dbReference>
<keyword evidence="7" id="KW-1185">Reference proteome</keyword>
<dbReference type="EMBL" id="BSBI01000013">
    <property type="protein sequence ID" value="GLF98224.1"/>
    <property type="molecule type" value="Genomic_DNA"/>
</dbReference>
<dbReference type="InterPro" id="IPR027417">
    <property type="entry name" value="P-loop_NTPase"/>
</dbReference>
<evidence type="ECO:0000313" key="6">
    <source>
        <dbReference type="EMBL" id="GLF98224.1"/>
    </source>
</evidence>
<dbReference type="InterPro" id="IPR014015">
    <property type="entry name" value="Helicase_SF3_DNA-vir"/>
</dbReference>
<evidence type="ECO:0000256" key="3">
    <source>
        <dbReference type="ARBA" id="ARBA00022840"/>
    </source>
</evidence>
<dbReference type="Pfam" id="PF08706">
    <property type="entry name" value="D5_N"/>
    <property type="match status" value="1"/>
</dbReference>
<proteinExistence type="predicted"/>
<dbReference type="NCBIfam" id="TIGR01613">
    <property type="entry name" value="primase_Cterm"/>
    <property type="match status" value="1"/>
</dbReference>
<keyword evidence="3" id="KW-0067">ATP-binding</keyword>
<dbReference type="SUPFAM" id="SSF52540">
    <property type="entry name" value="P-loop containing nucleoside triphosphate hydrolases"/>
    <property type="match status" value="1"/>
</dbReference>
<evidence type="ECO:0000313" key="7">
    <source>
        <dbReference type="Proteomes" id="UP001291653"/>
    </source>
</evidence>
<dbReference type="SMART" id="SM00885">
    <property type="entry name" value="D5_N"/>
    <property type="match status" value="1"/>
</dbReference>
<dbReference type="Pfam" id="PF19263">
    <property type="entry name" value="DUF5906"/>
    <property type="match status" value="1"/>
</dbReference>
<keyword evidence="1" id="KW-0547">Nucleotide-binding</keyword>
<dbReference type="InterPro" id="IPR051620">
    <property type="entry name" value="ORF904-like_C"/>
</dbReference>
<dbReference type="InterPro" id="IPR006500">
    <property type="entry name" value="Helicase_put_C_phage/plasmid"/>
</dbReference>
<sequence length="506" mass="55758">MTITDHDGLTVPPSRGPAPRPAAAAALRADPLPPAPGESGPAAVPLVPRSLTDRGNATLFQRVYGEDFRYVPNLGWYRWAGYRWAVDVEARAVSEAAFELAENLSPRDPSERFTARQLARHINRSLNDQGNSALIRVAKKMPAFHLAAEALDRDPYALCTPDGVVDLRTGVVREPHPSQFHTRSALCAPREMPTPMWDQYLLDTFGPGPKGRALTGYMQQMMGYTITGLVSAQVLPFLHGDGGNGKSVLVGVLQRLLADYADTAPHDFLMAKAYSDHPTELADLQGRRLIVCNELNPGARFDQARMTLLTGSDRIKARKVRQDFFSFWPTHTLWLIGNHRPAVPAGGKGFWRRIRLIPFEQNVTRVISDLDVLLVEAEGPGILHWIVQGTGKYLNGDDPHLKNSAQVAAATRDYAQAEDTFGRFLADCCRLGDPATLRTEQRTLRLAYQSWCEDEGVDPVPPRRFGENVRRVIHHPAGTGLPTSNGRKIYKGIALTNPPAPAQGPK</sequence>
<feature type="domain" description="SF3 helicase" evidence="5">
    <location>
        <begin position="213"/>
        <end position="372"/>
    </location>
</feature>
<dbReference type="RefSeq" id="WP_323450207.1">
    <property type="nucleotide sequence ID" value="NZ_BSBI01000013.1"/>
</dbReference>
<keyword evidence="2" id="KW-0378">Hydrolase</keyword>